<organism evidence="1 2">
    <name type="scientific">Oleomonas cavernae</name>
    <dbReference type="NCBI Taxonomy" id="2320859"/>
    <lineage>
        <taxon>Bacteria</taxon>
        <taxon>Pseudomonadati</taxon>
        <taxon>Pseudomonadota</taxon>
        <taxon>Alphaproteobacteria</taxon>
        <taxon>Acetobacterales</taxon>
        <taxon>Acetobacteraceae</taxon>
        <taxon>Oleomonas</taxon>
    </lineage>
</organism>
<protein>
    <recommendedName>
        <fullName evidence="3">AbiEi antitoxin C-terminal domain-containing protein</fullName>
    </recommendedName>
</protein>
<dbReference type="Proteomes" id="UP000284605">
    <property type="component" value="Unassembled WGS sequence"/>
</dbReference>
<reference evidence="1 2" key="1">
    <citation type="submission" date="2018-09" db="EMBL/GenBank/DDBJ databases">
        <authorList>
            <person name="Zhu H."/>
        </authorList>
    </citation>
    <scope>NUCLEOTIDE SEQUENCE [LARGE SCALE GENOMIC DNA]</scope>
    <source>
        <strain evidence="1 2">K1W22B-8</strain>
    </source>
</reference>
<dbReference type="EMBL" id="QYUK01000008">
    <property type="protein sequence ID" value="RJF94387.1"/>
    <property type="molecule type" value="Genomic_DNA"/>
</dbReference>
<gene>
    <name evidence="1" type="ORF">D3874_00600</name>
</gene>
<evidence type="ECO:0000313" key="1">
    <source>
        <dbReference type="EMBL" id="RJF94387.1"/>
    </source>
</evidence>
<sequence length="267" mass="29228">MRGLMAEESGRKLYIRPATPPADQLRRVIDNLIGTLGLDVDPDYGRGVYRVPSVGGGSAEAVCALVNPFGYVSHLSAMQRWGLTERRPEALHLTMPTPSAARAYVDARMMADYGQPFPEMPAGSAVKLMFIRPPAMVRGRPIDVIGKARLGRWLAVRGTHERLATIGQTFFDMLDTPQRCGGMAHVIDIWREHAPTYLDDIVAAIDESDAAIVKVRAGYLLDEVIGAGDARTDGWLRFAARGGSRVLDPAKDFATAHSEKWMLSINV</sequence>
<accession>A0A418WT56</accession>
<proteinExistence type="predicted"/>
<keyword evidence="2" id="KW-1185">Reference proteome</keyword>
<comment type="caution">
    <text evidence="1">The sequence shown here is derived from an EMBL/GenBank/DDBJ whole genome shotgun (WGS) entry which is preliminary data.</text>
</comment>
<evidence type="ECO:0008006" key="3">
    <source>
        <dbReference type="Google" id="ProtNLM"/>
    </source>
</evidence>
<name>A0A418WT56_9PROT</name>
<evidence type="ECO:0000313" key="2">
    <source>
        <dbReference type="Proteomes" id="UP000284605"/>
    </source>
</evidence>
<dbReference type="AlphaFoldDB" id="A0A418WT56"/>